<protein>
    <recommendedName>
        <fullName evidence="3">GrpB family protein</fullName>
    </recommendedName>
</protein>
<dbReference type="Pfam" id="PF04229">
    <property type="entry name" value="GrpB"/>
    <property type="match status" value="1"/>
</dbReference>
<evidence type="ECO:0000313" key="2">
    <source>
        <dbReference type="Proteomes" id="UP000177480"/>
    </source>
</evidence>
<dbReference type="SUPFAM" id="SSF81301">
    <property type="entry name" value="Nucleotidyltransferase"/>
    <property type="match status" value="1"/>
</dbReference>
<gene>
    <name evidence="1" type="ORF">A2719_01830</name>
</gene>
<comment type="caution">
    <text evidence="1">The sequence shown here is derived from an EMBL/GenBank/DDBJ whole genome shotgun (WGS) entry which is preliminary data.</text>
</comment>
<dbReference type="AlphaFoldDB" id="A0A1G2FZR6"/>
<organism evidence="1 2">
    <name type="scientific">Candidatus Ryanbacteria bacterium RIFCSPHIGHO2_01_FULL_45_22</name>
    <dbReference type="NCBI Taxonomy" id="1802114"/>
    <lineage>
        <taxon>Bacteria</taxon>
        <taxon>Candidatus Ryaniibacteriota</taxon>
    </lineage>
</organism>
<accession>A0A1G2FZR6</accession>
<evidence type="ECO:0000313" key="1">
    <source>
        <dbReference type="EMBL" id="OGZ43080.1"/>
    </source>
</evidence>
<proteinExistence type="predicted"/>
<reference evidence="1 2" key="1">
    <citation type="journal article" date="2016" name="Nat. Commun.">
        <title>Thousands of microbial genomes shed light on interconnected biogeochemical processes in an aquifer system.</title>
        <authorList>
            <person name="Anantharaman K."/>
            <person name="Brown C.T."/>
            <person name="Hug L.A."/>
            <person name="Sharon I."/>
            <person name="Castelle C.J."/>
            <person name="Probst A.J."/>
            <person name="Thomas B.C."/>
            <person name="Singh A."/>
            <person name="Wilkins M.J."/>
            <person name="Karaoz U."/>
            <person name="Brodie E.L."/>
            <person name="Williams K.H."/>
            <person name="Hubbard S.S."/>
            <person name="Banfield J.F."/>
        </authorList>
    </citation>
    <scope>NUCLEOTIDE SEQUENCE [LARGE SCALE GENOMIC DNA]</scope>
</reference>
<name>A0A1G2FZR6_9BACT</name>
<dbReference type="InterPro" id="IPR043519">
    <property type="entry name" value="NT_sf"/>
</dbReference>
<dbReference type="Proteomes" id="UP000177480">
    <property type="component" value="Unassembled WGS sequence"/>
</dbReference>
<dbReference type="EMBL" id="MHNK01000020">
    <property type="protein sequence ID" value="OGZ43080.1"/>
    <property type="molecule type" value="Genomic_DNA"/>
</dbReference>
<dbReference type="InterPro" id="IPR007344">
    <property type="entry name" value="GrpB/CoaE"/>
</dbReference>
<dbReference type="PANTHER" id="PTHR34822">
    <property type="entry name" value="GRPB DOMAIN PROTEIN (AFU_ORTHOLOGUE AFUA_1G01530)"/>
    <property type="match status" value="1"/>
</dbReference>
<dbReference type="PANTHER" id="PTHR34822:SF1">
    <property type="entry name" value="GRPB FAMILY PROTEIN"/>
    <property type="match status" value="1"/>
</dbReference>
<evidence type="ECO:0008006" key="3">
    <source>
        <dbReference type="Google" id="ProtNLM"/>
    </source>
</evidence>
<sequence>MKNNKINYEGRKYEVVPHNPEWSVTFEKESQELKEIFGGDAIEVEHIGSTSIPNLDSKPTIDILIIADNITITDQHIAEMKSHGYKYLGEYVMPDSRLFVKEREEKADRLFNVHIFPKGHKHIKEMIGLRDYFRDHPEEVEKYAKLKKELATKYPDDYGQYRKFKDEYVEDLKKRVLDPD</sequence>
<dbReference type="Gene3D" id="3.30.460.10">
    <property type="entry name" value="Beta Polymerase, domain 2"/>
    <property type="match status" value="1"/>
</dbReference>